<dbReference type="AlphaFoldDB" id="A0A1I0Z7M2"/>
<protein>
    <submittedName>
        <fullName evidence="1">Uncharacterized protein</fullName>
    </submittedName>
</protein>
<dbReference type="EMBL" id="FOKA01000010">
    <property type="protein sequence ID" value="SFB21759.1"/>
    <property type="molecule type" value="Genomic_DNA"/>
</dbReference>
<keyword evidence="2" id="KW-1185">Reference proteome</keyword>
<evidence type="ECO:0000313" key="1">
    <source>
        <dbReference type="EMBL" id="SFB21759.1"/>
    </source>
</evidence>
<gene>
    <name evidence="1" type="ORF">SAMN05421867_11031</name>
</gene>
<reference evidence="1 2" key="1">
    <citation type="submission" date="2016-10" db="EMBL/GenBank/DDBJ databases">
        <authorList>
            <person name="de Groot N.N."/>
        </authorList>
    </citation>
    <scope>NUCLEOTIDE SEQUENCE [LARGE SCALE GENOMIC DNA]</scope>
    <source>
        <strain evidence="1 2">CGMCC 4.6945</strain>
    </source>
</reference>
<accession>A0A1I0Z7M2</accession>
<name>A0A1I0Z7M2_9CELL</name>
<proteinExistence type="predicted"/>
<sequence>MLGPVIGTTGVAIAALATVEHGPRVVKDRCDDAHVVTTVAGRSG</sequence>
<evidence type="ECO:0000313" key="2">
    <source>
        <dbReference type="Proteomes" id="UP000199012"/>
    </source>
</evidence>
<organism evidence="1 2">
    <name type="scientific">Cellulomonas marina</name>
    <dbReference type="NCBI Taxonomy" id="988821"/>
    <lineage>
        <taxon>Bacteria</taxon>
        <taxon>Bacillati</taxon>
        <taxon>Actinomycetota</taxon>
        <taxon>Actinomycetes</taxon>
        <taxon>Micrococcales</taxon>
        <taxon>Cellulomonadaceae</taxon>
        <taxon>Cellulomonas</taxon>
    </lineage>
</organism>
<dbReference type="Proteomes" id="UP000199012">
    <property type="component" value="Unassembled WGS sequence"/>
</dbReference>
<dbReference type="STRING" id="988821.SAMN05421867_11031"/>